<keyword evidence="2 6" id="KW-0812">Transmembrane</keyword>
<evidence type="ECO:0000256" key="2">
    <source>
        <dbReference type="ARBA" id="ARBA00022692"/>
    </source>
</evidence>
<proteinExistence type="predicted"/>
<comment type="caution">
    <text evidence="8">The sequence shown here is derived from an EMBL/GenBank/DDBJ whole genome shotgun (WGS) entry which is preliminary data.</text>
</comment>
<feature type="transmembrane region" description="Helical" evidence="6">
    <location>
        <begin position="174"/>
        <end position="192"/>
    </location>
</feature>
<evidence type="ECO:0000256" key="1">
    <source>
        <dbReference type="ARBA" id="ARBA00004141"/>
    </source>
</evidence>
<organism evidence="8">
    <name type="scientific">Methanothrix harundinacea</name>
    <dbReference type="NCBI Taxonomy" id="301375"/>
    <lineage>
        <taxon>Archaea</taxon>
        <taxon>Methanobacteriati</taxon>
        <taxon>Methanobacteriota</taxon>
        <taxon>Stenosarchaea group</taxon>
        <taxon>Methanomicrobia</taxon>
        <taxon>Methanotrichales</taxon>
        <taxon>Methanotrichaceae</taxon>
        <taxon>Methanothrix</taxon>
    </lineage>
</organism>
<accession>A0A124G2X5</accession>
<reference evidence="8" key="1">
    <citation type="journal article" date="2015" name="MBio">
        <title>Genome-resolved metagenomic analysis reveals roles for candidate phyla and other microbial community members in biogeochemical transformations in oil reservoirs.</title>
        <authorList>
            <person name="Hu P."/>
            <person name="Tom L."/>
            <person name="Singh A."/>
            <person name="Thomas B.C."/>
            <person name="Baker B.J."/>
            <person name="Piceno Y.M."/>
            <person name="Andersen G.L."/>
            <person name="Banfield J.F."/>
        </authorList>
    </citation>
    <scope>NUCLEOTIDE SEQUENCE [LARGE SCALE GENOMIC DNA]</scope>
    <source>
        <strain evidence="8">56_747</strain>
    </source>
</reference>
<protein>
    <submittedName>
        <fullName evidence="8">Integral membrane protein (DUF106)</fullName>
    </submittedName>
</protein>
<dbReference type="PANTHER" id="PTHR42198">
    <property type="entry name" value="INTEGRAL MEMBRANE PROTEIN"/>
    <property type="match status" value="1"/>
</dbReference>
<evidence type="ECO:0000256" key="3">
    <source>
        <dbReference type="ARBA" id="ARBA00022989"/>
    </source>
</evidence>
<gene>
    <name evidence="7" type="ORF">XD72_0658</name>
    <name evidence="8" type="ORF">XE07_1880</name>
</gene>
<dbReference type="InterPro" id="IPR038978">
    <property type="entry name" value="MJ0935"/>
</dbReference>
<dbReference type="GO" id="GO:0016020">
    <property type="term" value="C:membrane"/>
    <property type="evidence" value="ECO:0007669"/>
    <property type="project" value="UniProtKB-SubCell"/>
</dbReference>
<keyword evidence="5" id="KW-0175">Coiled coil</keyword>
<dbReference type="EMBL" id="LGFT01000011">
    <property type="protein sequence ID" value="KUK44952.1"/>
    <property type="molecule type" value="Genomic_DNA"/>
</dbReference>
<keyword evidence="4 6" id="KW-0472">Membrane</keyword>
<comment type="subcellular location">
    <subcellularLocation>
        <location evidence="1">Membrane</location>
        <topology evidence="1">Multi-pass membrane protein</topology>
    </subcellularLocation>
</comment>
<dbReference type="AlphaFoldDB" id="A0A124G2X5"/>
<feature type="coiled-coil region" evidence="5">
    <location>
        <begin position="80"/>
        <end position="107"/>
    </location>
</feature>
<dbReference type="Proteomes" id="UP000053961">
    <property type="component" value="Unassembled WGS sequence"/>
</dbReference>
<feature type="transmembrane region" description="Helical" evidence="6">
    <location>
        <begin position="131"/>
        <end position="149"/>
    </location>
</feature>
<dbReference type="Pfam" id="PF01956">
    <property type="entry name" value="EMC3_TMCO1"/>
    <property type="match status" value="1"/>
</dbReference>
<dbReference type="PANTHER" id="PTHR42198:SF1">
    <property type="entry name" value="INTEGRAL MEMBRANE PROTEIN"/>
    <property type="match status" value="1"/>
</dbReference>
<evidence type="ECO:0000256" key="6">
    <source>
        <dbReference type="SAM" id="Phobius"/>
    </source>
</evidence>
<dbReference type="SMART" id="SM01415">
    <property type="entry name" value="DUF106"/>
    <property type="match status" value="1"/>
</dbReference>
<evidence type="ECO:0000313" key="8">
    <source>
        <dbReference type="EMBL" id="KUK95142.1"/>
    </source>
</evidence>
<feature type="transmembrane region" description="Helical" evidence="6">
    <location>
        <begin position="49"/>
        <end position="69"/>
    </location>
</feature>
<evidence type="ECO:0000313" key="7">
    <source>
        <dbReference type="EMBL" id="KUK44952.1"/>
    </source>
</evidence>
<sequence>MKNGGLIKSLDALLLGIGTALMVGIMVSAEFRHTVGEVMDAVIGWLPEILPFHMVLFALAAITGLYASLIQKYTMDWDYLKRQQETMRSFQRELREAQLAGDKARQQQLQVQQREMLGDQSKMMKMQLKPMAYIGIVSIPLFMWAYLYIDQNSLYLNFPFWGRHEIAETVKGPIFYWFYWYFICSIPISQIIRKALDIGGTG</sequence>
<dbReference type="InterPro" id="IPR002809">
    <property type="entry name" value="EMC3/TMCO1"/>
</dbReference>
<dbReference type="EMBL" id="LGHB01000037">
    <property type="protein sequence ID" value="KUK95142.1"/>
    <property type="molecule type" value="Genomic_DNA"/>
</dbReference>
<dbReference type="Proteomes" id="UP000057043">
    <property type="component" value="Unassembled WGS sequence"/>
</dbReference>
<dbReference type="PATRIC" id="fig|301375.6.peg.1323"/>
<reference evidence="7 9" key="2">
    <citation type="journal article" date="2015" name="MBio">
        <title>Genome-Resolved Metagenomic Analysis Reveals Roles for Candidate Phyla and Other Microbial Community Members in Biogeochemical Transformations in Oil Reservoirs.</title>
        <authorList>
            <person name="Hu P."/>
            <person name="Tom L."/>
            <person name="Singh A."/>
            <person name="Thomas B.C."/>
            <person name="Baker B.J."/>
            <person name="Piceno Y.M."/>
            <person name="Andersen G.L."/>
            <person name="Banfield J.F."/>
        </authorList>
    </citation>
    <scope>NUCLEOTIDE SEQUENCE [LARGE SCALE GENOMIC DNA]</scope>
    <source>
        <strain evidence="7">57_489</strain>
    </source>
</reference>
<name>A0A124G2X5_9EURY</name>
<evidence type="ECO:0000256" key="5">
    <source>
        <dbReference type="SAM" id="Coils"/>
    </source>
</evidence>
<evidence type="ECO:0000256" key="4">
    <source>
        <dbReference type="ARBA" id="ARBA00023136"/>
    </source>
</evidence>
<evidence type="ECO:0000313" key="9">
    <source>
        <dbReference type="Proteomes" id="UP000057043"/>
    </source>
</evidence>
<feature type="transmembrane region" description="Helical" evidence="6">
    <location>
        <begin position="12"/>
        <end position="29"/>
    </location>
</feature>
<keyword evidence="3 6" id="KW-1133">Transmembrane helix</keyword>